<dbReference type="AlphaFoldDB" id="A0A0D0K7F2"/>
<dbReference type="EMBL" id="JXQQ01000084">
    <property type="protein sequence ID" value="KIQ21967.1"/>
    <property type="molecule type" value="Genomic_DNA"/>
</dbReference>
<evidence type="ECO:0008006" key="4">
    <source>
        <dbReference type="Google" id="ProtNLM"/>
    </source>
</evidence>
<feature type="chain" id="PRO_5002231623" description="DUF4148 domain-containing protein" evidence="1">
    <location>
        <begin position="21"/>
        <end position="150"/>
    </location>
</feature>
<name>A0A0D0K7F2_VARPD</name>
<proteinExistence type="predicted"/>
<keyword evidence="1" id="KW-0732">Signal</keyword>
<comment type="caution">
    <text evidence="2">The sequence shown here is derived from an EMBL/GenBank/DDBJ whole genome shotgun (WGS) entry which is preliminary data.</text>
</comment>
<dbReference type="Proteomes" id="UP000032067">
    <property type="component" value="Unassembled WGS sequence"/>
</dbReference>
<evidence type="ECO:0000313" key="2">
    <source>
        <dbReference type="EMBL" id="KIQ21967.1"/>
    </source>
</evidence>
<evidence type="ECO:0000313" key="3">
    <source>
        <dbReference type="Proteomes" id="UP000032067"/>
    </source>
</evidence>
<evidence type="ECO:0000256" key="1">
    <source>
        <dbReference type="SAM" id="SignalP"/>
    </source>
</evidence>
<gene>
    <name evidence="2" type="ORF">RT97_27280</name>
</gene>
<reference evidence="2 3" key="1">
    <citation type="submission" date="2014-12" db="EMBL/GenBank/DDBJ databases">
        <title>16Stimator: statistical estimation of ribosomal gene copy numbers from draft genome assemblies.</title>
        <authorList>
            <person name="Perisin M.A."/>
            <person name="Vetter M."/>
            <person name="Gilbert J.A."/>
            <person name="Bergelson J."/>
        </authorList>
    </citation>
    <scope>NUCLEOTIDE SEQUENCE [LARGE SCALE GENOMIC DNA]</scope>
    <source>
        <strain evidence="2 3">MEDvA23</strain>
    </source>
</reference>
<dbReference type="RefSeq" id="WP_155403907.1">
    <property type="nucleotide sequence ID" value="NZ_JXQQ01000084.1"/>
</dbReference>
<dbReference type="OrthoDB" id="7062301at2"/>
<organism evidence="2 3">
    <name type="scientific">Variovorax paradoxus</name>
    <dbReference type="NCBI Taxonomy" id="34073"/>
    <lineage>
        <taxon>Bacteria</taxon>
        <taxon>Pseudomonadati</taxon>
        <taxon>Pseudomonadota</taxon>
        <taxon>Betaproteobacteria</taxon>
        <taxon>Burkholderiales</taxon>
        <taxon>Comamonadaceae</taxon>
        <taxon>Variovorax</taxon>
    </lineage>
</organism>
<accession>A0A0D0K7F2</accession>
<feature type="signal peptide" evidence="1">
    <location>
        <begin position="1"/>
        <end position="20"/>
    </location>
</feature>
<sequence length="150" mass="15498">MKAKQFAAIAAIALSGAGWAQTVPHEAWVGAPIPNGASALGREAVLADAQRALSSRAPQDAWAGDASELAVRVGAATRSQVIADMNLFARAGLLGVHGSEGFDPFRAPMQQRVQGYMSLREGPAFSREVARLEGLDGGDGQILAATSVTD</sequence>
<protein>
    <recommendedName>
        <fullName evidence="4">DUF4148 domain-containing protein</fullName>
    </recommendedName>
</protein>